<gene>
    <name evidence="2" type="ORF">CRE_08218</name>
</gene>
<organism evidence="3">
    <name type="scientific">Caenorhabditis remanei</name>
    <name type="common">Caenorhabditis vulgaris</name>
    <dbReference type="NCBI Taxonomy" id="31234"/>
    <lineage>
        <taxon>Eukaryota</taxon>
        <taxon>Metazoa</taxon>
        <taxon>Ecdysozoa</taxon>
        <taxon>Nematoda</taxon>
        <taxon>Chromadorea</taxon>
        <taxon>Rhabditida</taxon>
        <taxon>Rhabditina</taxon>
        <taxon>Rhabditomorpha</taxon>
        <taxon>Rhabditoidea</taxon>
        <taxon>Rhabditidae</taxon>
        <taxon>Peloderinae</taxon>
        <taxon>Caenorhabditis</taxon>
    </lineage>
</organism>
<protein>
    <submittedName>
        <fullName evidence="2">Uncharacterized protein</fullName>
    </submittedName>
</protein>
<dbReference type="HOGENOM" id="CLU_1220695_0_0_1"/>
<dbReference type="EMBL" id="DS268423">
    <property type="protein sequence ID" value="EFO90500.1"/>
    <property type="molecule type" value="Genomic_DNA"/>
</dbReference>
<feature type="region of interest" description="Disordered" evidence="1">
    <location>
        <begin position="108"/>
        <end position="127"/>
    </location>
</feature>
<evidence type="ECO:0000256" key="1">
    <source>
        <dbReference type="SAM" id="MobiDB-lite"/>
    </source>
</evidence>
<dbReference type="AlphaFoldDB" id="E3M339"/>
<accession>E3M339</accession>
<keyword evidence="3" id="KW-1185">Reference proteome</keyword>
<name>E3M339_CAERE</name>
<proteinExistence type="predicted"/>
<feature type="compositionally biased region" description="Basic and acidic residues" evidence="1">
    <location>
        <begin position="114"/>
        <end position="124"/>
    </location>
</feature>
<reference evidence="2" key="1">
    <citation type="submission" date="2007-07" db="EMBL/GenBank/DDBJ databases">
        <title>PCAP assembly of the Caenorhabditis remanei genome.</title>
        <authorList>
            <consortium name="The Caenorhabditis remanei Sequencing Consortium"/>
            <person name="Wilson R.K."/>
        </authorList>
    </citation>
    <scope>NUCLEOTIDE SEQUENCE [LARGE SCALE GENOMIC DNA]</scope>
    <source>
        <strain evidence="2">PB4641</strain>
    </source>
</reference>
<dbReference type="InParanoid" id="E3M339"/>
<dbReference type="Proteomes" id="UP000008281">
    <property type="component" value="Unassembled WGS sequence"/>
</dbReference>
<evidence type="ECO:0000313" key="3">
    <source>
        <dbReference type="Proteomes" id="UP000008281"/>
    </source>
</evidence>
<evidence type="ECO:0000313" key="2">
    <source>
        <dbReference type="EMBL" id="EFO90500.1"/>
    </source>
</evidence>
<feature type="region of interest" description="Disordered" evidence="1">
    <location>
        <begin position="16"/>
        <end position="99"/>
    </location>
</feature>
<sequence>METAGSRTVIKGLAEGEGVFTTPIWKQPNREESSGDSIRTSAKKSESDDVTVLSGKRQDHQETKNTSSALNRGYIRDVVSNSAKTGKDREMEMNPEDGNLDITILSSSATSKPSEGDTAAHAHSTETPSLKSGLSRLFWRKTSVSKIGYAFIWNFMYGFDKSISRPQYMKDINKEGIRNLLKQRKDLGPQLLWKVKETMHLSMKVQIENMLSGNCQSDQKETDTSHG</sequence>